<gene>
    <name evidence="1" type="ORF">QAD02_011035</name>
</gene>
<name>A0ACC2NVF6_9HYME</name>
<evidence type="ECO:0000313" key="2">
    <source>
        <dbReference type="Proteomes" id="UP001239111"/>
    </source>
</evidence>
<dbReference type="Proteomes" id="UP001239111">
    <property type="component" value="Chromosome 2"/>
</dbReference>
<comment type="caution">
    <text evidence="1">The sequence shown here is derived from an EMBL/GenBank/DDBJ whole genome shotgun (WGS) entry which is preliminary data.</text>
</comment>
<sequence length="186" mass="19409">MGGNGLTWFQIPGFLDLCVASLEGKLSHTTHLNVRFDQFGFGIFLICRIPEIIRCIYNDKSRIPGAPNSGAGTVPKKLATTDLDDATGQVIGLTIESKSDAKTPESEPPPGAKPPNSNNDQKGKRTGKEGGKKNENGSSAGEAAESAAVIPIATKPASTPAPTPSVFPPPTPSPTKAGPWSHPWGI</sequence>
<dbReference type="EMBL" id="CM056742">
    <property type="protein sequence ID" value="KAJ8675249.1"/>
    <property type="molecule type" value="Genomic_DNA"/>
</dbReference>
<reference evidence="1" key="1">
    <citation type="submission" date="2023-04" db="EMBL/GenBank/DDBJ databases">
        <title>A chromosome-level genome assembly of the parasitoid wasp Eretmocerus hayati.</title>
        <authorList>
            <person name="Zhong Y."/>
            <person name="Liu S."/>
            <person name="Liu Y."/>
        </authorList>
    </citation>
    <scope>NUCLEOTIDE SEQUENCE</scope>
    <source>
        <strain evidence="1">ZJU_SS_LIU_2023</strain>
    </source>
</reference>
<evidence type="ECO:0000313" key="1">
    <source>
        <dbReference type="EMBL" id="KAJ8675249.1"/>
    </source>
</evidence>
<keyword evidence="2" id="KW-1185">Reference proteome</keyword>
<organism evidence="1 2">
    <name type="scientific">Eretmocerus hayati</name>
    <dbReference type="NCBI Taxonomy" id="131215"/>
    <lineage>
        <taxon>Eukaryota</taxon>
        <taxon>Metazoa</taxon>
        <taxon>Ecdysozoa</taxon>
        <taxon>Arthropoda</taxon>
        <taxon>Hexapoda</taxon>
        <taxon>Insecta</taxon>
        <taxon>Pterygota</taxon>
        <taxon>Neoptera</taxon>
        <taxon>Endopterygota</taxon>
        <taxon>Hymenoptera</taxon>
        <taxon>Apocrita</taxon>
        <taxon>Proctotrupomorpha</taxon>
        <taxon>Chalcidoidea</taxon>
        <taxon>Aphelinidae</taxon>
        <taxon>Aphelininae</taxon>
        <taxon>Eretmocerus</taxon>
    </lineage>
</organism>
<proteinExistence type="predicted"/>
<protein>
    <submittedName>
        <fullName evidence="1">Uncharacterized protein</fullName>
    </submittedName>
</protein>
<accession>A0ACC2NVF6</accession>